<name>A0A0G0D9S9_9BACT</name>
<protein>
    <recommendedName>
        <fullName evidence="4">DUF304 domain-containing protein</fullName>
    </recommendedName>
</protein>
<dbReference type="PANTHER" id="PTHR37938">
    <property type="entry name" value="BLL0215 PROTEIN"/>
    <property type="match status" value="1"/>
</dbReference>
<dbReference type="PANTHER" id="PTHR37938:SF1">
    <property type="entry name" value="BLL0215 PROTEIN"/>
    <property type="match status" value="1"/>
</dbReference>
<evidence type="ECO:0000313" key="3">
    <source>
        <dbReference type="Proteomes" id="UP000034140"/>
    </source>
</evidence>
<keyword evidence="1" id="KW-1133">Transmembrane helix</keyword>
<gene>
    <name evidence="2" type="ORF">UR96_C0034G0001</name>
</gene>
<evidence type="ECO:0000313" key="2">
    <source>
        <dbReference type="EMBL" id="KKP91059.1"/>
    </source>
</evidence>
<proteinExistence type="predicted"/>
<comment type="caution">
    <text evidence="2">The sequence shown here is derived from an EMBL/GenBank/DDBJ whole genome shotgun (WGS) entry which is preliminary data.</text>
</comment>
<feature type="non-terminal residue" evidence="2">
    <location>
        <position position="1"/>
    </location>
</feature>
<accession>A0A0G0D9S9</accession>
<sequence length="201" mass="22780">ELNNVPKKFKNLKKSFVENLTLNNDHSFKSFPKGLSFHGKEQDEQVLLVIRSHWIVYVPQVFLAIVVFALPWILGAVSSEIFKNTAIFLSLLITSMLIGASILVSTLVKWYYNVSMITDERVVDLDFPNIMAHTMSETQLEHIEDVTQKQLGILGSVFDVGTVYVQTAGTSQNIEFQNIPRPRDVQEILVDLLESKEKGEI</sequence>
<dbReference type="AlphaFoldDB" id="A0A0G0D9S9"/>
<dbReference type="EMBL" id="LBRE01000034">
    <property type="protein sequence ID" value="KKP91059.1"/>
    <property type="molecule type" value="Genomic_DNA"/>
</dbReference>
<evidence type="ECO:0008006" key="4">
    <source>
        <dbReference type="Google" id="ProtNLM"/>
    </source>
</evidence>
<feature type="transmembrane region" description="Helical" evidence="1">
    <location>
        <begin position="54"/>
        <end position="74"/>
    </location>
</feature>
<evidence type="ECO:0000256" key="1">
    <source>
        <dbReference type="SAM" id="Phobius"/>
    </source>
</evidence>
<keyword evidence="1" id="KW-0812">Transmembrane</keyword>
<keyword evidence="1" id="KW-0472">Membrane</keyword>
<reference evidence="2 3" key="1">
    <citation type="journal article" date="2015" name="Nature">
        <title>rRNA introns, odd ribosomes, and small enigmatic genomes across a large radiation of phyla.</title>
        <authorList>
            <person name="Brown C.T."/>
            <person name="Hug L.A."/>
            <person name="Thomas B.C."/>
            <person name="Sharon I."/>
            <person name="Castelle C.J."/>
            <person name="Singh A."/>
            <person name="Wilkins M.J."/>
            <person name="Williams K.H."/>
            <person name="Banfield J.F."/>
        </authorList>
    </citation>
    <scope>NUCLEOTIDE SEQUENCE [LARGE SCALE GENOMIC DNA]</scope>
</reference>
<organism evidence="2 3">
    <name type="scientific">candidate division WS6 bacterium GW2011_GWC1_36_11</name>
    <dbReference type="NCBI Taxonomy" id="1619090"/>
    <lineage>
        <taxon>Bacteria</taxon>
        <taxon>Candidatus Dojkabacteria</taxon>
    </lineage>
</organism>
<dbReference type="Proteomes" id="UP000034140">
    <property type="component" value="Unassembled WGS sequence"/>
</dbReference>
<feature type="transmembrane region" description="Helical" evidence="1">
    <location>
        <begin position="86"/>
        <end position="112"/>
    </location>
</feature>